<feature type="signal peptide" evidence="2">
    <location>
        <begin position="1"/>
        <end position="29"/>
    </location>
</feature>
<keyword evidence="1" id="KW-0812">Transmembrane</keyword>
<name>A0A4R6QKH1_9BURK</name>
<proteinExistence type="predicted"/>
<feature type="domain" description="Ice-binding protein C-terminal" evidence="3">
    <location>
        <begin position="191"/>
        <end position="216"/>
    </location>
</feature>
<accession>A0A4R6QKH1</accession>
<sequence length="219" mass="22481">MSASTSSLAGLARAALLVIGLAAAATAGAQTIHATRADFNAAVPNRYDYNFNTDGMVNILSSAVGHLADVGTVGQDPHGQAYGGALWGSVGDTYNAFTTLRFDFMQPVMGFAFDDLDLNGAEWAIIDVSYVGGGTTRYALTTLTPFTPVFFGVTSMTGLASVSVFSDDTAAGLAPGSRANLIDDVSIATLPVPEPASVLLLLAGLTVVGGLASRRKRQA</sequence>
<reference evidence="4 5" key="1">
    <citation type="submission" date="2019-03" db="EMBL/GenBank/DDBJ databases">
        <title>Genomic Encyclopedia of Type Strains, Phase IV (KMG-IV): sequencing the most valuable type-strain genomes for metagenomic binning, comparative biology and taxonomic classification.</title>
        <authorList>
            <person name="Goeker M."/>
        </authorList>
    </citation>
    <scope>NUCLEOTIDE SEQUENCE [LARGE SCALE GENOMIC DNA]</scope>
    <source>
        <strain evidence="4 5">DSM 16998</strain>
    </source>
</reference>
<dbReference type="EMBL" id="SNXS01000004">
    <property type="protein sequence ID" value="TDP63807.1"/>
    <property type="molecule type" value="Genomic_DNA"/>
</dbReference>
<evidence type="ECO:0000313" key="5">
    <source>
        <dbReference type="Proteomes" id="UP000295361"/>
    </source>
</evidence>
<evidence type="ECO:0000256" key="1">
    <source>
        <dbReference type="SAM" id="Phobius"/>
    </source>
</evidence>
<keyword evidence="2" id="KW-0732">Signal</keyword>
<dbReference type="NCBIfam" id="TIGR02595">
    <property type="entry name" value="PEP_CTERM"/>
    <property type="match status" value="1"/>
</dbReference>
<feature type="chain" id="PRO_5020559284" evidence="2">
    <location>
        <begin position="30"/>
        <end position="219"/>
    </location>
</feature>
<dbReference type="Proteomes" id="UP000295361">
    <property type="component" value="Unassembled WGS sequence"/>
</dbReference>
<organism evidence="4 5">
    <name type="scientific">Roseateles toxinivorans</name>
    <dbReference type="NCBI Taxonomy" id="270368"/>
    <lineage>
        <taxon>Bacteria</taxon>
        <taxon>Pseudomonadati</taxon>
        <taxon>Pseudomonadota</taxon>
        <taxon>Betaproteobacteria</taxon>
        <taxon>Burkholderiales</taxon>
        <taxon>Sphaerotilaceae</taxon>
        <taxon>Roseateles</taxon>
    </lineage>
</organism>
<keyword evidence="1" id="KW-0472">Membrane</keyword>
<comment type="caution">
    <text evidence="4">The sequence shown here is derived from an EMBL/GenBank/DDBJ whole genome shotgun (WGS) entry which is preliminary data.</text>
</comment>
<gene>
    <name evidence="4" type="ORF">DES47_10489</name>
</gene>
<evidence type="ECO:0000256" key="2">
    <source>
        <dbReference type="SAM" id="SignalP"/>
    </source>
</evidence>
<dbReference type="Pfam" id="PF07589">
    <property type="entry name" value="PEP-CTERM"/>
    <property type="match status" value="1"/>
</dbReference>
<dbReference type="RefSeq" id="WP_166652024.1">
    <property type="nucleotide sequence ID" value="NZ_SNXS01000004.1"/>
</dbReference>
<dbReference type="AlphaFoldDB" id="A0A4R6QKH1"/>
<dbReference type="InParanoid" id="A0A4R6QKH1"/>
<keyword evidence="1" id="KW-1133">Transmembrane helix</keyword>
<dbReference type="InterPro" id="IPR013424">
    <property type="entry name" value="Ice-binding_C"/>
</dbReference>
<feature type="transmembrane region" description="Helical" evidence="1">
    <location>
        <begin position="196"/>
        <end position="213"/>
    </location>
</feature>
<evidence type="ECO:0000259" key="3">
    <source>
        <dbReference type="Pfam" id="PF07589"/>
    </source>
</evidence>
<evidence type="ECO:0000313" key="4">
    <source>
        <dbReference type="EMBL" id="TDP63807.1"/>
    </source>
</evidence>
<protein>
    <submittedName>
        <fullName evidence="4">Putative secreted protein</fullName>
    </submittedName>
</protein>
<keyword evidence="5" id="KW-1185">Reference proteome</keyword>